<dbReference type="SUPFAM" id="SSF57667">
    <property type="entry name" value="beta-beta-alpha zinc fingers"/>
    <property type="match status" value="2"/>
</dbReference>
<organism evidence="8 9">
    <name type="scientific">Amblyomma americanum</name>
    <name type="common">Lone star tick</name>
    <dbReference type="NCBI Taxonomy" id="6943"/>
    <lineage>
        <taxon>Eukaryota</taxon>
        <taxon>Metazoa</taxon>
        <taxon>Ecdysozoa</taxon>
        <taxon>Arthropoda</taxon>
        <taxon>Chelicerata</taxon>
        <taxon>Arachnida</taxon>
        <taxon>Acari</taxon>
        <taxon>Parasitiformes</taxon>
        <taxon>Ixodida</taxon>
        <taxon>Ixodoidea</taxon>
        <taxon>Ixodidae</taxon>
        <taxon>Amblyomminae</taxon>
        <taxon>Amblyomma</taxon>
    </lineage>
</organism>
<evidence type="ECO:0000256" key="5">
    <source>
        <dbReference type="ARBA" id="ARBA00023242"/>
    </source>
</evidence>
<accession>A0AAQ4DYR1</accession>
<dbReference type="GO" id="GO:0008270">
    <property type="term" value="F:zinc ion binding"/>
    <property type="evidence" value="ECO:0007669"/>
    <property type="project" value="UniProtKB-KW"/>
</dbReference>
<dbReference type="EMBL" id="JARKHS020025324">
    <property type="protein sequence ID" value="KAK8767601.1"/>
    <property type="molecule type" value="Genomic_DNA"/>
</dbReference>
<protein>
    <recommendedName>
        <fullName evidence="7">C2H2-type domain-containing protein</fullName>
    </recommendedName>
</protein>
<evidence type="ECO:0000256" key="1">
    <source>
        <dbReference type="ARBA" id="ARBA00022723"/>
    </source>
</evidence>
<evidence type="ECO:0000256" key="2">
    <source>
        <dbReference type="ARBA" id="ARBA00022737"/>
    </source>
</evidence>
<evidence type="ECO:0000256" key="3">
    <source>
        <dbReference type="ARBA" id="ARBA00022771"/>
    </source>
</evidence>
<keyword evidence="2" id="KW-0677">Repeat</keyword>
<dbReference type="Pfam" id="PF00096">
    <property type="entry name" value="zf-C2H2"/>
    <property type="match status" value="2"/>
</dbReference>
<comment type="caution">
    <text evidence="8">The sequence shown here is derived from an EMBL/GenBank/DDBJ whole genome shotgun (WGS) entry which is preliminary data.</text>
</comment>
<reference evidence="8 9" key="1">
    <citation type="journal article" date="2023" name="Arcadia Sci">
        <title>De novo assembly of a long-read Amblyomma americanum tick genome.</title>
        <authorList>
            <person name="Chou S."/>
            <person name="Poskanzer K.E."/>
            <person name="Rollins M."/>
            <person name="Thuy-Boun P.S."/>
        </authorList>
    </citation>
    <scope>NUCLEOTIDE SEQUENCE [LARGE SCALE GENOMIC DNA]</scope>
    <source>
        <strain evidence="8">F_SG_1</strain>
        <tissue evidence="8">Salivary glands</tissue>
    </source>
</reference>
<dbReference type="PROSITE" id="PS00028">
    <property type="entry name" value="ZINC_FINGER_C2H2_1"/>
    <property type="match status" value="1"/>
</dbReference>
<keyword evidence="9" id="KW-1185">Reference proteome</keyword>
<dbReference type="PANTHER" id="PTHR23235">
    <property type="entry name" value="KRUEPPEL-LIKE TRANSCRIPTION FACTOR"/>
    <property type="match status" value="1"/>
</dbReference>
<keyword evidence="5" id="KW-0539">Nucleus</keyword>
<name>A0AAQ4DYR1_AMBAM</name>
<feature type="domain" description="C2H2-type" evidence="7">
    <location>
        <begin position="174"/>
        <end position="199"/>
    </location>
</feature>
<dbReference type="Proteomes" id="UP001321473">
    <property type="component" value="Unassembled WGS sequence"/>
</dbReference>
<evidence type="ECO:0000256" key="6">
    <source>
        <dbReference type="PROSITE-ProRule" id="PRU00042"/>
    </source>
</evidence>
<evidence type="ECO:0000259" key="7">
    <source>
        <dbReference type="PROSITE" id="PS50157"/>
    </source>
</evidence>
<dbReference type="GO" id="GO:0000978">
    <property type="term" value="F:RNA polymerase II cis-regulatory region sequence-specific DNA binding"/>
    <property type="evidence" value="ECO:0007669"/>
    <property type="project" value="TreeGrafter"/>
</dbReference>
<dbReference type="Gene3D" id="3.30.160.60">
    <property type="entry name" value="Classic Zinc Finger"/>
    <property type="match status" value="3"/>
</dbReference>
<dbReference type="PANTHER" id="PTHR23235:SF142">
    <property type="entry name" value="ZINC FINGER PROTEIN 384"/>
    <property type="match status" value="1"/>
</dbReference>
<keyword evidence="3 6" id="KW-0863">Zinc-finger</keyword>
<dbReference type="FunFam" id="3.30.160.60:FF:002343">
    <property type="entry name" value="Zinc finger protein 33A"/>
    <property type="match status" value="1"/>
</dbReference>
<gene>
    <name evidence="8" type="ORF">V5799_005624</name>
</gene>
<proteinExistence type="predicted"/>
<dbReference type="FunFam" id="3.30.160.60:FF:000448">
    <property type="entry name" value="RE1-silencing transcription factor A"/>
    <property type="match status" value="1"/>
</dbReference>
<dbReference type="SMART" id="SM00355">
    <property type="entry name" value="ZnF_C2H2"/>
    <property type="match status" value="3"/>
</dbReference>
<keyword evidence="1" id="KW-0479">Metal-binding</keyword>
<evidence type="ECO:0000313" key="9">
    <source>
        <dbReference type="Proteomes" id="UP001321473"/>
    </source>
</evidence>
<keyword evidence="4" id="KW-0862">Zinc</keyword>
<dbReference type="InterPro" id="IPR013087">
    <property type="entry name" value="Znf_C2H2_type"/>
</dbReference>
<dbReference type="AlphaFoldDB" id="A0AAQ4DYR1"/>
<dbReference type="GO" id="GO:0000981">
    <property type="term" value="F:DNA-binding transcription factor activity, RNA polymerase II-specific"/>
    <property type="evidence" value="ECO:0007669"/>
    <property type="project" value="TreeGrafter"/>
</dbReference>
<dbReference type="InterPro" id="IPR036236">
    <property type="entry name" value="Znf_C2H2_sf"/>
</dbReference>
<dbReference type="PROSITE" id="PS50157">
    <property type="entry name" value="ZINC_FINGER_C2H2_2"/>
    <property type="match status" value="3"/>
</dbReference>
<sequence>MQQLWLQCKEENSSLRHLVSTTETAEKPSRVTSVPANEEVVGKWECKSVTACNGRERCILQGHKAGAVETWSLGGHGAHFQSSSAMLETGETSDGSGLGMLALCSSMNREQVVRDKVFHCDRCPYTTTYKVSLTTHARTHTGERPYKCRVCWSSFTQAGNYKRHMRRHTGEKPFKCSMCPYSTIQKCALQRHLRTHIAD</sequence>
<feature type="domain" description="C2H2-type" evidence="7">
    <location>
        <begin position="146"/>
        <end position="173"/>
    </location>
</feature>
<evidence type="ECO:0000313" key="8">
    <source>
        <dbReference type="EMBL" id="KAK8767601.1"/>
    </source>
</evidence>
<evidence type="ECO:0000256" key="4">
    <source>
        <dbReference type="ARBA" id="ARBA00022833"/>
    </source>
</evidence>
<feature type="domain" description="C2H2-type" evidence="7">
    <location>
        <begin position="118"/>
        <end position="145"/>
    </location>
</feature>